<dbReference type="Proteomes" id="UP001321477">
    <property type="component" value="Chromosome"/>
</dbReference>
<dbReference type="Gene3D" id="3.40.50.1010">
    <property type="entry name" value="5'-nuclease"/>
    <property type="match status" value="1"/>
</dbReference>
<protein>
    <recommendedName>
        <fullName evidence="6">PIN domain-containing protein</fullName>
    </recommendedName>
</protein>
<dbReference type="PANTHER" id="PTHR35901:SF1">
    <property type="entry name" value="EXONUCLEASE VAPC9"/>
    <property type="match status" value="1"/>
</dbReference>
<evidence type="ECO:0000259" key="6">
    <source>
        <dbReference type="Pfam" id="PF01850"/>
    </source>
</evidence>
<name>A0ABM8H438_9MICO</name>
<keyword evidence="2" id="KW-0479">Metal-binding</keyword>
<evidence type="ECO:0000256" key="3">
    <source>
        <dbReference type="ARBA" id="ARBA00022801"/>
    </source>
</evidence>
<keyword evidence="8" id="KW-1185">Reference proteome</keyword>
<dbReference type="InterPro" id="IPR051619">
    <property type="entry name" value="TypeII_TA_RNase_PINc/VapC"/>
</dbReference>
<dbReference type="CDD" id="cd09873">
    <property type="entry name" value="PIN_Pae0151-like"/>
    <property type="match status" value="1"/>
</dbReference>
<proteinExistence type="predicted"/>
<evidence type="ECO:0000256" key="5">
    <source>
        <dbReference type="SAM" id="MobiDB-lite"/>
    </source>
</evidence>
<evidence type="ECO:0000313" key="8">
    <source>
        <dbReference type="Proteomes" id="UP001321477"/>
    </source>
</evidence>
<dbReference type="RefSeq" id="WP_286329063.1">
    <property type="nucleotide sequence ID" value="NZ_AP027734.1"/>
</dbReference>
<keyword evidence="3" id="KW-0378">Hydrolase</keyword>
<dbReference type="Pfam" id="PF01850">
    <property type="entry name" value="PIN"/>
    <property type="match status" value="1"/>
</dbReference>
<sequence length="184" mass="19991">MTGAFVLDASVALSWCFEDEARPESDALLHRVGGSGAIVPVIWEFEVANVLAVAERRGRLSEAEVTRRAALLRSLPIHIVRDLDTGSLLQTARAHALSAYDAAYLVVAEREGCPSPRATRRWKRLPAQPGWSPFPPSASRRGTPRLPHRPPDDGGRGPLGPHPPAQVARSRDLTPTRWSQAAST</sequence>
<keyword evidence="4" id="KW-0460">Magnesium</keyword>
<accession>A0ABM8H438</accession>
<evidence type="ECO:0000256" key="4">
    <source>
        <dbReference type="ARBA" id="ARBA00022842"/>
    </source>
</evidence>
<dbReference type="InterPro" id="IPR044153">
    <property type="entry name" value="PIN_Pae0151-like"/>
</dbReference>
<keyword evidence="1" id="KW-0540">Nuclease</keyword>
<evidence type="ECO:0000256" key="1">
    <source>
        <dbReference type="ARBA" id="ARBA00022722"/>
    </source>
</evidence>
<dbReference type="PANTHER" id="PTHR35901">
    <property type="entry name" value="RIBONUCLEASE VAPC3"/>
    <property type="match status" value="1"/>
</dbReference>
<dbReference type="SUPFAM" id="SSF88723">
    <property type="entry name" value="PIN domain-like"/>
    <property type="match status" value="1"/>
</dbReference>
<evidence type="ECO:0000313" key="7">
    <source>
        <dbReference type="EMBL" id="BDZ55572.1"/>
    </source>
</evidence>
<feature type="domain" description="PIN" evidence="6">
    <location>
        <begin position="6"/>
        <end position="114"/>
    </location>
</feature>
<dbReference type="InterPro" id="IPR002716">
    <property type="entry name" value="PIN_dom"/>
</dbReference>
<feature type="region of interest" description="Disordered" evidence="5">
    <location>
        <begin position="116"/>
        <end position="184"/>
    </location>
</feature>
<organism evidence="7 8">
    <name type="scientific">Agromyces marinus</name>
    <dbReference type="NCBI Taxonomy" id="1389020"/>
    <lineage>
        <taxon>Bacteria</taxon>
        <taxon>Bacillati</taxon>
        <taxon>Actinomycetota</taxon>
        <taxon>Actinomycetes</taxon>
        <taxon>Micrococcales</taxon>
        <taxon>Microbacteriaceae</taxon>
        <taxon>Agromyces</taxon>
    </lineage>
</organism>
<dbReference type="InterPro" id="IPR029060">
    <property type="entry name" value="PIN-like_dom_sf"/>
</dbReference>
<evidence type="ECO:0000256" key="2">
    <source>
        <dbReference type="ARBA" id="ARBA00022723"/>
    </source>
</evidence>
<reference evidence="8" key="1">
    <citation type="journal article" date="2019" name="Int. J. Syst. Evol. Microbiol.">
        <title>The Global Catalogue of Microorganisms (GCM) 10K type strain sequencing project: providing services to taxonomists for standard genome sequencing and annotation.</title>
        <authorList>
            <consortium name="The Broad Institute Genomics Platform"/>
            <consortium name="The Broad Institute Genome Sequencing Center for Infectious Disease"/>
            <person name="Wu L."/>
            <person name="Ma J."/>
        </authorList>
    </citation>
    <scope>NUCLEOTIDE SEQUENCE [LARGE SCALE GENOMIC DNA]</scope>
    <source>
        <strain evidence="8">NBRC 109019</strain>
    </source>
</reference>
<dbReference type="EMBL" id="AP027734">
    <property type="protein sequence ID" value="BDZ55572.1"/>
    <property type="molecule type" value="Genomic_DNA"/>
</dbReference>
<gene>
    <name evidence="7" type="ORF">GCM10025870_26450</name>
</gene>